<dbReference type="Proteomes" id="UP000612055">
    <property type="component" value="Unassembled WGS sequence"/>
</dbReference>
<name>A0A836BZT4_9CHLO</name>
<dbReference type="AlphaFoldDB" id="A0A836BZT4"/>
<feature type="signal peptide" evidence="1">
    <location>
        <begin position="1"/>
        <end position="23"/>
    </location>
</feature>
<comment type="caution">
    <text evidence="2">The sequence shown here is derived from an EMBL/GenBank/DDBJ whole genome shotgun (WGS) entry which is preliminary data.</text>
</comment>
<accession>A0A836BZT4</accession>
<sequence length="111" mass="11956">MMAAHSRRPAGLGACIMLDLLMALPSVIQVANSAAAQASSAAAKPKAVGRRAYAARVQKRYNIEDNTLGEDCAALGTPPTVIEGSTCRDWFFFDFDWYTDKANLMSSKPTL</sequence>
<evidence type="ECO:0000313" key="2">
    <source>
        <dbReference type="EMBL" id="KAG2495010.1"/>
    </source>
</evidence>
<evidence type="ECO:0000313" key="3">
    <source>
        <dbReference type="Proteomes" id="UP000612055"/>
    </source>
</evidence>
<reference evidence="2" key="1">
    <citation type="journal article" date="2020" name="bioRxiv">
        <title>Comparative genomics of Chlamydomonas.</title>
        <authorList>
            <person name="Craig R.J."/>
            <person name="Hasan A.R."/>
            <person name="Ness R.W."/>
            <person name="Keightley P.D."/>
        </authorList>
    </citation>
    <scope>NUCLEOTIDE SEQUENCE</scope>
    <source>
        <strain evidence="2">CCAP 11/70</strain>
    </source>
</reference>
<evidence type="ECO:0000256" key="1">
    <source>
        <dbReference type="SAM" id="SignalP"/>
    </source>
</evidence>
<dbReference type="EMBL" id="JAEHOE010000027">
    <property type="protein sequence ID" value="KAG2495010.1"/>
    <property type="molecule type" value="Genomic_DNA"/>
</dbReference>
<keyword evidence="1" id="KW-0732">Signal</keyword>
<keyword evidence="3" id="KW-1185">Reference proteome</keyword>
<proteinExistence type="predicted"/>
<gene>
    <name evidence="2" type="ORF">HYH03_006943</name>
</gene>
<protein>
    <submittedName>
        <fullName evidence="2">Uncharacterized protein</fullName>
    </submittedName>
</protein>
<feature type="chain" id="PRO_5032420983" evidence="1">
    <location>
        <begin position="24"/>
        <end position="111"/>
    </location>
</feature>
<organism evidence="2 3">
    <name type="scientific">Edaphochlamys debaryana</name>
    <dbReference type="NCBI Taxonomy" id="47281"/>
    <lineage>
        <taxon>Eukaryota</taxon>
        <taxon>Viridiplantae</taxon>
        <taxon>Chlorophyta</taxon>
        <taxon>core chlorophytes</taxon>
        <taxon>Chlorophyceae</taxon>
        <taxon>CS clade</taxon>
        <taxon>Chlamydomonadales</taxon>
        <taxon>Chlamydomonadales incertae sedis</taxon>
        <taxon>Edaphochlamys</taxon>
    </lineage>
</organism>